<keyword evidence="4" id="KW-1185">Reference proteome</keyword>
<dbReference type="Pfam" id="PF13174">
    <property type="entry name" value="TPR_6"/>
    <property type="match status" value="1"/>
</dbReference>
<proteinExistence type="predicted"/>
<accession>A0ABS5HH68</accession>
<keyword evidence="2" id="KW-0732">Signal</keyword>
<feature type="signal peptide" evidence="2">
    <location>
        <begin position="1"/>
        <end position="21"/>
    </location>
</feature>
<organism evidence="3 4">
    <name type="scientific">Campylobacter anatolicus</name>
    <dbReference type="NCBI Taxonomy" id="2829105"/>
    <lineage>
        <taxon>Bacteria</taxon>
        <taxon>Pseudomonadati</taxon>
        <taxon>Campylobacterota</taxon>
        <taxon>Epsilonproteobacteria</taxon>
        <taxon>Campylobacterales</taxon>
        <taxon>Campylobacteraceae</taxon>
        <taxon>Campylobacter</taxon>
    </lineage>
</organism>
<evidence type="ECO:0000313" key="4">
    <source>
        <dbReference type="Proteomes" id="UP000682951"/>
    </source>
</evidence>
<dbReference type="Proteomes" id="UP000682951">
    <property type="component" value="Unassembled WGS sequence"/>
</dbReference>
<sequence>MNKKFIFVALFGATLSFPLIAQETSVFDAGNLNSANPYGLTDSEKALLNNKRNVQNIQANMDSVSEQLQGVQSLIESLSLRMSKLEQRVNDIELKINGEAGESGTNLASLKAYVEETRTIQDKNYKNINATLNKLGAMIDNKEATKRNIKSKVTSDSSSKSNFTGKNSADIMSDSIKLLNSGKTSEAAEGFEYLIKKGYKPSTSNYYLGEVAYKQKSYSTAIGYYQKSIEGNDRADYTPKLLYHTAISFDKIGDTASANRFYKALKVGYPDSKEAKASPDRN</sequence>
<dbReference type="SUPFAM" id="SSF48452">
    <property type="entry name" value="TPR-like"/>
    <property type="match status" value="1"/>
</dbReference>
<name>A0ABS5HH68_9BACT</name>
<dbReference type="InterPro" id="IPR019734">
    <property type="entry name" value="TPR_rpt"/>
</dbReference>
<protein>
    <submittedName>
        <fullName evidence="3">Tetratricopeptide repeat protein</fullName>
    </submittedName>
</protein>
<dbReference type="EMBL" id="JAGSSW010000002">
    <property type="protein sequence ID" value="MBR8463624.1"/>
    <property type="molecule type" value="Genomic_DNA"/>
</dbReference>
<dbReference type="RefSeq" id="WP_212141721.1">
    <property type="nucleotide sequence ID" value="NZ_JAGSSW010000002.1"/>
</dbReference>
<dbReference type="InterPro" id="IPR011990">
    <property type="entry name" value="TPR-like_helical_dom_sf"/>
</dbReference>
<reference evidence="3 4" key="1">
    <citation type="submission" date="2021-04" db="EMBL/GenBank/DDBJ databases">
        <title>Molecular and phenotypic characterization and identification of bacterial isolates recovered from the Anatolian ground squirrels (Spermophilus xanthoprymnus) and which have the potential to form a new species in the Campylobacter genus.</title>
        <authorList>
            <person name="Aydin F."/>
            <person name="Abay S."/>
            <person name="Kayman T."/>
            <person name="Karakaya E."/>
            <person name="Mustak H.K."/>
            <person name="Mustak I.B."/>
            <person name="Bilgin N."/>
            <person name="Duzler A."/>
            <person name="Sahin O."/>
            <person name="Guran O."/>
            <person name="Saticioglu I.B."/>
        </authorList>
    </citation>
    <scope>NUCLEOTIDE SEQUENCE [LARGE SCALE GENOMIC DNA]</scope>
    <source>
        <strain evidence="4">faydin-G24</strain>
    </source>
</reference>
<evidence type="ECO:0000313" key="3">
    <source>
        <dbReference type="EMBL" id="MBR8463624.1"/>
    </source>
</evidence>
<keyword evidence="1" id="KW-0175">Coiled coil</keyword>
<evidence type="ECO:0000256" key="2">
    <source>
        <dbReference type="SAM" id="SignalP"/>
    </source>
</evidence>
<feature type="chain" id="PRO_5046739147" evidence="2">
    <location>
        <begin position="22"/>
        <end position="282"/>
    </location>
</feature>
<gene>
    <name evidence="3" type="ORF">KDD93_03430</name>
</gene>
<dbReference type="Gene3D" id="1.25.40.10">
    <property type="entry name" value="Tetratricopeptide repeat domain"/>
    <property type="match status" value="1"/>
</dbReference>
<comment type="caution">
    <text evidence="3">The sequence shown here is derived from an EMBL/GenBank/DDBJ whole genome shotgun (WGS) entry which is preliminary data.</text>
</comment>
<feature type="coiled-coil region" evidence="1">
    <location>
        <begin position="54"/>
        <end position="102"/>
    </location>
</feature>
<evidence type="ECO:0000256" key="1">
    <source>
        <dbReference type="SAM" id="Coils"/>
    </source>
</evidence>